<dbReference type="SMART" id="SM00944">
    <property type="entry name" value="Pro-kuma_activ"/>
    <property type="match status" value="1"/>
</dbReference>
<dbReference type="GO" id="GO:0008240">
    <property type="term" value="F:tripeptidyl-peptidase activity"/>
    <property type="evidence" value="ECO:0007669"/>
    <property type="project" value="TreeGrafter"/>
</dbReference>
<dbReference type="PANTHER" id="PTHR14218">
    <property type="entry name" value="PROTEASE S8 TRIPEPTIDYL PEPTIDASE I CLN2"/>
    <property type="match status" value="1"/>
</dbReference>
<feature type="domain" description="Peptidase S53 activation" evidence="3">
    <location>
        <begin position="35"/>
        <end position="176"/>
    </location>
</feature>
<dbReference type="SUPFAM" id="SSF54897">
    <property type="entry name" value="Protease propeptides/inhibitors"/>
    <property type="match status" value="1"/>
</dbReference>
<keyword evidence="2" id="KW-0732">Signal</keyword>
<accession>A0A7S4PYM6</accession>
<protein>
    <recommendedName>
        <fullName evidence="3">Peptidase S53 activation domain-containing protein</fullName>
    </recommendedName>
</protein>
<gene>
    <name evidence="4" type="ORF">AMON00008_LOCUS6434</name>
</gene>
<sequence length="342" mass="35219">MHPGLVAALLAGAAAAAHSSGGGGAAEAFRRNAAVQGWRDEGPVAEGEEVELDFWVKLTHKDALRQALEDVSNPDSPDYGHYLTKEEADALVAPAPEDIATVRRAIRGFDVKEQNKGAILSTTVPVGFANRLLGGKFMRFCRGAGEHRACVLRNPIAEVPSALRDACDVISPLDEPLPPAHPGPIIGRSQSLQLAGEVQGCCFSIGYGALMRPCCLSTQRAGDAGACKVGRRLGGATGYRAGACPQTAEQAADWLAAQEGAGSAASAVGVSTAESHAGDPGLAAGGIAVVGLVAACALASMASFWAWAARWTSEDAGRPFERLNSPRILPGHTIPQLGTAAE</sequence>
<evidence type="ECO:0000259" key="3">
    <source>
        <dbReference type="SMART" id="SM00944"/>
    </source>
</evidence>
<keyword evidence="1" id="KW-0812">Transmembrane</keyword>
<dbReference type="CDD" id="cd11377">
    <property type="entry name" value="Pro-peptidase_S53"/>
    <property type="match status" value="1"/>
</dbReference>
<evidence type="ECO:0000256" key="1">
    <source>
        <dbReference type="SAM" id="Phobius"/>
    </source>
</evidence>
<reference evidence="4" key="1">
    <citation type="submission" date="2021-01" db="EMBL/GenBank/DDBJ databases">
        <authorList>
            <person name="Corre E."/>
            <person name="Pelletier E."/>
            <person name="Niang G."/>
            <person name="Scheremetjew M."/>
            <person name="Finn R."/>
            <person name="Kale V."/>
            <person name="Holt S."/>
            <person name="Cochrane G."/>
            <person name="Meng A."/>
            <person name="Brown T."/>
            <person name="Cohen L."/>
        </authorList>
    </citation>
    <scope>NUCLEOTIDE SEQUENCE</scope>
    <source>
        <strain evidence="4">CCMP3105</strain>
    </source>
</reference>
<name>A0A7S4PYM6_9DINO</name>
<feature type="chain" id="PRO_5031511058" description="Peptidase S53 activation domain-containing protein" evidence="2">
    <location>
        <begin position="17"/>
        <end position="342"/>
    </location>
</feature>
<dbReference type="Pfam" id="PF09286">
    <property type="entry name" value="Pro-kuma_activ"/>
    <property type="match status" value="1"/>
</dbReference>
<feature type="signal peptide" evidence="2">
    <location>
        <begin position="1"/>
        <end position="16"/>
    </location>
</feature>
<proteinExistence type="predicted"/>
<dbReference type="EMBL" id="HBNR01009712">
    <property type="protein sequence ID" value="CAE4566815.1"/>
    <property type="molecule type" value="Transcribed_RNA"/>
</dbReference>
<keyword evidence="1" id="KW-0472">Membrane</keyword>
<feature type="transmembrane region" description="Helical" evidence="1">
    <location>
        <begin position="282"/>
        <end position="308"/>
    </location>
</feature>
<keyword evidence="1" id="KW-1133">Transmembrane helix</keyword>
<dbReference type="PANTHER" id="PTHR14218:SF15">
    <property type="entry name" value="TRIPEPTIDYL-PEPTIDASE 1"/>
    <property type="match status" value="1"/>
</dbReference>
<dbReference type="AlphaFoldDB" id="A0A7S4PYM6"/>
<dbReference type="GO" id="GO:0004175">
    <property type="term" value="F:endopeptidase activity"/>
    <property type="evidence" value="ECO:0007669"/>
    <property type="project" value="TreeGrafter"/>
</dbReference>
<organism evidence="4">
    <name type="scientific">Alexandrium monilatum</name>
    <dbReference type="NCBI Taxonomy" id="311494"/>
    <lineage>
        <taxon>Eukaryota</taxon>
        <taxon>Sar</taxon>
        <taxon>Alveolata</taxon>
        <taxon>Dinophyceae</taxon>
        <taxon>Gonyaulacales</taxon>
        <taxon>Pyrocystaceae</taxon>
        <taxon>Alexandrium</taxon>
    </lineage>
</organism>
<dbReference type="GO" id="GO:0006508">
    <property type="term" value="P:proteolysis"/>
    <property type="evidence" value="ECO:0007669"/>
    <property type="project" value="TreeGrafter"/>
</dbReference>
<evidence type="ECO:0000313" key="4">
    <source>
        <dbReference type="EMBL" id="CAE4566815.1"/>
    </source>
</evidence>
<dbReference type="InterPro" id="IPR050819">
    <property type="entry name" value="Tripeptidyl-peptidase_I"/>
</dbReference>
<evidence type="ECO:0000256" key="2">
    <source>
        <dbReference type="SAM" id="SignalP"/>
    </source>
</evidence>
<dbReference type="InterPro" id="IPR015366">
    <property type="entry name" value="S53_propep"/>
</dbReference>